<dbReference type="Proteomes" id="UP001152320">
    <property type="component" value="Chromosome 19"/>
</dbReference>
<comment type="subcellular location">
    <subcellularLocation>
        <location evidence="1">Mitochondrion</location>
    </subcellularLocation>
</comment>
<gene>
    <name evidence="8" type="ORF">HOLleu_36880</name>
</gene>
<dbReference type="InterPro" id="IPR003690">
    <property type="entry name" value="MTERF"/>
</dbReference>
<proteinExistence type="inferred from homology"/>
<sequence>MALITNWATLRGFLSFSTSVCIKFPRNIFNHQNISTTGRFSTKPSDMELWQNKPKVKLVANRHRKLSLEWSNHLEDMQLSKEDRIGLPQRSLVVSADVLENVSKKEDILDKVEESGPEIDILAEMDEPPVLEPYAQLPLPSYTYTLASYIEQSHTLQKLVELGVDLSKVEKKQGVPSELLKMDFERDIKDKLFFLNSVGVEGEELGNFVTKNPHILLEDVQNLEARVNYLKSKKFTDEAITKIVSRAPYFLSFSVIRVDRKLGYLQQLLHLKGSEVRSVITREPRLVTFKVSRIQENIFILREQLGFQKEDLKTLVVKEPKLLLRGKNRLIGMFDYIYNVMDIPHSVMLHAPHVLHSRLHKLQERHQFLKSIGRDNYDPTQPGYVSLERLTRIPDSVFCEEIAKTPAEDYNAFLKTL</sequence>
<evidence type="ECO:0000256" key="5">
    <source>
        <dbReference type="ARBA" id="ARBA00023128"/>
    </source>
</evidence>
<dbReference type="OrthoDB" id="637682at2759"/>
<dbReference type="AlphaFoldDB" id="A0A9Q1BF16"/>
<evidence type="ECO:0000256" key="7">
    <source>
        <dbReference type="ARBA" id="ARBA00071275"/>
    </source>
</evidence>
<keyword evidence="6" id="KW-0804">Transcription</keyword>
<accession>A0A9Q1BF16</accession>
<dbReference type="GO" id="GO:0003676">
    <property type="term" value="F:nucleic acid binding"/>
    <property type="evidence" value="ECO:0007669"/>
    <property type="project" value="InterPro"/>
</dbReference>
<dbReference type="EMBL" id="JAIZAY010000019">
    <property type="protein sequence ID" value="KAJ8024215.1"/>
    <property type="molecule type" value="Genomic_DNA"/>
</dbReference>
<dbReference type="PANTHER" id="PTHR13068:SF112">
    <property type="entry name" value="TRANSCRIPTION TERMINATION FACTOR 3, MITOCHONDRIAL"/>
    <property type="match status" value="1"/>
</dbReference>
<evidence type="ECO:0000256" key="4">
    <source>
        <dbReference type="ARBA" id="ARBA00023015"/>
    </source>
</evidence>
<dbReference type="Gene3D" id="1.25.70.10">
    <property type="entry name" value="Transcription termination factor 3, mitochondrial"/>
    <property type="match status" value="1"/>
</dbReference>
<dbReference type="Pfam" id="PF02536">
    <property type="entry name" value="mTERF"/>
    <property type="match status" value="1"/>
</dbReference>
<keyword evidence="9" id="KW-1185">Reference proteome</keyword>
<dbReference type="SMART" id="SM00733">
    <property type="entry name" value="Mterf"/>
    <property type="match status" value="5"/>
</dbReference>
<name>A0A9Q1BF16_HOLLE</name>
<protein>
    <recommendedName>
        <fullName evidence="7">Transcription termination factor 3, mitochondrial</fullName>
    </recommendedName>
</protein>
<dbReference type="PANTHER" id="PTHR13068">
    <property type="entry name" value="CGI-12 PROTEIN-RELATED"/>
    <property type="match status" value="1"/>
</dbReference>
<dbReference type="GO" id="GO:0061668">
    <property type="term" value="P:mitochondrial ribosome assembly"/>
    <property type="evidence" value="ECO:0007669"/>
    <property type="project" value="TreeGrafter"/>
</dbReference>
<reference evidence="8" key="1">
    <citation type="submission" date="2021-10" db="EMBL/GenBank/DDBJ databases">
        <title>Tropical sea cucumber genome reveals ecological adaptation and Cuvierian tubules defense mechanism.</title>
        <authorList>
            <person name="Chen T."/>
        </authorList>
    </citation>
    <scope>NUCLEOTIDE SEQUENCE</scope>
    <source>
        <strain evidence="8">Nanhai2018</strain>
        <tissue evidence="8">Muscle</tissue>
    </source>
</reference>
<evidence type="ECO:0000256" key="3">
    <source>
        <dbReference type="ARBA" id="ARBA00022946"/>
    </source>
</evidence>
<evidence type="ECO:0000256" key="2">
    <source>
        <dbReference type="ARBA" id="ARBA00007692"/>
    </source>
</evidence>
<keyword evidence="3" id="KW-0809">Transit peptide</keyword>
<dbReference type="GO" id="GO:0006355">
    <property type="term" value="P:regulation of DNA-templated transcription"/>
    <property type="evidence" value="ECO:0007669"/>
    <property type="project" value="UniProtKB-ARBA"/>
</dbReference>
<dbReference type="InterPro" id="IPR038538">
    <property type="entry name" value="MTERF_sf"/>
</dbReference>
<dbReference type="GO" id="GO:0005739">
    <property type="term" value="C:mitochondrion"/>
    <property type="evidence" value="ECO:0007669"/>
    <property type="project" value="UniProtKB-SubCell"/>
</dbReference>
<keyword evidence="4" id="KW-0805">Transcription regulation</keyword>
<comment type="similarity">
    <text evidence="2">Belongs to the mTERF family.</text>
</comment>
<evidence type="ECO:0000256" key="6">
    <source>
        <dbReference type="ARBA" id="ARBA00023163"/>
    </source>
</evidence>
<comment type="caution">
    <text evidence="8">The sequence shown here is derived from an EMBL/GenBank/DDBJ whole genome shotgun (WGS) entry which is preliminary data.</text>
</comment>
<evidence type="ECO:0000256" key="1">
    <source>
        <dbReference type="ARBA" id="ARBA00004173"/>
    </source>
</evidence>
<dbReference type="FunFam" id="1.25.70.10:FF:000002">
    <property type="entry name" value="transcription termination factor 3, mitochondrial"/>
    <property type="match status" value="1"/>
</dbReference>
<organism evidence="8 9">
    <name type="scientific">Holothuria leucospilota</name>
    <name type="common">Black long sea cucumber</name>
    <name type="synonym">Mertensiothuria leucospilota</name>
    <dbReference type="NCBI Taxonomy" id="206669"/>
    <lineage>
        <taxon>Eukaryota</taxon>
        <taxon>Metazoa</taxon>
        <taxon>Echinodermata</taxon>
        <taxon>Eleutherozoa</taxon>
        <taxon>Echinozoa</taxon>
        <taxon>Holothuroidea</taxon>
        <taxon>Aspidochirotacea</taxon>
        <taxon>Aspidochirotida</taxon>
        <taxon>Holothuriidae</taxon>
        <taxon>Holothuria</taxon>
    </lineage>
</organism>
<evidence type="ECO:0000313" key="9">
    <source>
        <dbReference type="Proteomes" id="UP001152320"/>
    </source>
</evidence>
<evidence type="ECO:0000313" key="8">
    <source>
        <dbReference type="EMBL" id="KAJ8024215.1"/>
    </source>
</evidence>
<dbReference type="GO" id="GO:0006390">
    <property type="term" value="P:mitochondrial transcription"/>
    <property type="evidence" value="ECO:0007669"/>
    <property type="project" value="TreeGrafter"/>
</dbReference>
<keyword evidence="5" id="KW-0496">Mitochondrion</keyword>